<organism evidence="3 4">
    <name type="scientific">Thelephora terrestris</name>
    <dbReference type="NCBI Taxonomy" id="56493"/>
    <lineage>
        <taxon>Eukaryota</taxon>
        <taxon>Fungi</taxon>
        <taxon>Dikarya</taxon>
        <taxon>Basidiomycota</taxon>
        <taxon>Agaricomycotina</taxon>
        <taxon>Agaricomycetes</taxon>
        <taxon>Thelephorales</taxon>
        <taxon>Thelephoraceae</taxon>
        <taxon>Thelephora</taxon>
    </lineage>
</organism>
<reference evidence="3" key="1">
    <citation type="journal article" date="2020" name="Nat. Commun.">
        <title>Large-scale genome sequencing of mycorrhizal fungi provides insights into the early evolution of symbiotic traits.</title>
        <authorList>
            <person name="Miyauchi S."/>
            <person name="Kiss E."/>
            <person name="Kuo A."/>
            <person name="Drula E."/>
            <person name="Kohler A."/>
            <person name="Sanchez-Garcia M."/>
            <person name="Morin E."/>
            <person name="Andreopoulos B."/>
            <person name="Barry K.W."/>
            <person name="Bonito G."/>
            <person name="Buee M."/>
            <person name="Carver A."/>
            <person name="Chen C."/>
            <person name="Cichocki N."/>
            <person name="Clum A."/>
            <person name="Culley D."/>
            <person name="Crous P.W."/>
            <person name="Fauchery L."/>
            <person name="Girlanda M."/>
            <person name="Hayes R.D."/>
            <person name="Keri Z."/>
            <person name="LaButti K."/>
            <person name="Lipzen A."/>
            <person name="Lombard V."/>
            <person name="Magnuson J."/>
            <person name="Maillard F."/>
            <person name="Murat C."/>
            <person name="Nolan M."/>
            <person name="Ohm R.A."/>
            <person name="Pangilinan J."/>
            <person name="Pereira M.F."/>
            <person name="Perotto S."/>
            <person name="Peter M."/>
            <person name="Pfister S."/>
            <person name="Riley R."/>
            <person name="Sitrit Y."/>
            <person name="Stielow J.B."/>
            <person name="Szollosi G."/>
            <person name="Zifcakova L."/>
            <person name="Stursova M."/>
            <person name="Spatafora J.W."/>
            <person name="Tedersoo L."/>
            <person name="Vaario L.M."/>
            <person name="Yamada A."/>
            <person name="Yan M."/>
            <person name="Wang P."/>
            <person name="Xu J."/>
            <person name="Bruns T."/>
            <person name="Baldrian P."/>
            <person name="Vilgalys R."/>
            <person name="Dunand C."/>
            <person name="Henrissat B."/>
            <person name="Grigoriev I.V."/>
            <person name="Hibbett D."/>
            <person name="Nagy L.G."/>
            <person name="Martin F.M."/>
        </authorList>
    </citation>
    <scope>NUCLEOTIDE SEQUENCE</scope>
    <source>
        <strain evidence="3">UH-Tt-Lm1</strain>
    </source>
</reference>
<gene>
    <name evidence="3" type="ORF">BJ322DRAFT_673409</name>
</gene>
<feature type="compositionally biased region" description="Low complexity" evidence="1">
    <location>
        <begin position="451"/>
        <end position="463"/>
    </location>
</feature>
<dbReference type="InterPro" id="IPR000219">
    <property type="entry name" value="DH_dom"/>
</dbReference>
<feature type="region of interest" description="Disordered" evidence="1">
    <location>
        <begin position="549"/>
        <end position="607"/>
    </location>
</feature>
<dbReference type="GO" id="GO:0005085">
    <property type="term" value="F:guanyl-nucleotide exchange factor activity"/>
    <property type="evidence" value="ECO:0007669"/>
    <property type="project" value="InterPro"/>
</dbReference>
<feature type="domain" description="DH" evidence="2">
    <location>
        <begin position="675"/>
        <end position="727"/>
    </location>
</feature>
<dbReference type="Pfam" id="PF00621">
    <property type="entry name" value="RhoGEF"/>
    <property type="match status" value="1"/>
</dbReference>
<feature type="compositionally biased region" description="Pro residues" evidence="1">
    <location>
        <begin position="578"/>
        <end position="592"/>
    </location>
</feature>
<feature type="region of interest" description="Disordered" evidence="1">
    <location>
        <begin position="419"/>
        <end position="468"/>
    </location>
</feature>
<feature type="region of interest" description="Disordered" evidence="1">
    <location>
        <begin position="137"/>
        <end position="172"/>
    </location>
</feature>
<feature type="region of interest" description="Disordered" evidence="1">
    <location>
        <begin position="482"/>
        <end position="514"/>
    </location>
</feature>
<dbReference type="Proteomes" id="UP000736335">
    <property type="component" value="Unassembled WGS sequence"/>
</dbReference>
<proteinExistence type="predicted"/>
<dbReference type="SUPFAM" id="SSF48065">
    <property type="entry name" value="DBL homology domain (DH-domain)"/>
    <property type="match status" value="1"/>
</dbReference>
<dbReference type="Gene3D" id="1.20.900.10">
    <property type="entry name" value="Dbl homology (DH) domain"/>
    <property type="match status" value="1"/>
</dbReference>
<accession>A0A9P6HI80</accession>
<dbReference type="OrthoDB" id="660555at2759"/>
<evidence type="ECO:0000259" key="2">
    <source>
        <dbReference type="PROSITE" id="PS50010"/>
    </source>
</evidence>
<feature type="compositionally biased region" description="Polar residues" evidence="1">
    <location>
        <begin position="549"/>
        <end position="567"/>
    </location>
</feature>
<feature type="region of interest" description="Disordered" evidence="1">
    <location>
        <begin position="1"/>
        <end position="26"/>
    </location>
</feature>
<dbReference type="PROSITE" id="PS50010">
    <property type="entry name" value="DH_2"/>
    <property type="match status" value="1"/>
</dbReference>
<reference evidence="3" key="2">
    <citation type="submission" date="2020-11" db="EMBL/GenBank/DDBJ databases">
        <authorList>
            <consortium name="DOE Joint Genome Institute"/>
            <person name="Kuo A."/>
            <person name="Miyauchi S."/>
            <person name="Kiss E."/>
            <person name="Drula E."/>
            <person name="Kohler A."/>
            <person name="Sanchez-Garcia M."/>
            <person name="Andreopoulos B."/>
            <person name="Barry K.W."/>
            <person name="Bonito G."/>
            <person name="Buee M."/>
            <person name="Carver A."/>
            <person name="Chen C."/>
            <person name="Cichocki N."/>
            <person name="Clum A."/>
            <person name="Culley D."/>
            <person name="Crous P.W."/>
            <person name="Fauchery L."/>
            <person name="Girlanda M."/>
            <person name="Hayes R."/>
            <person name="Keri Z."/>
            <person name="Labutti K."/>
            <person name="Lipzen A."/>
            <person name="Lombard V."/>
            <person name="Magnuson J."/>
            <person name="Maillard F."/>
            <person name="Morin E."/>
            <person name="Murat C."/>
            <person name="Nolan M."/>
            <person name="Ohm R."/>
            <person name="Pangilinan J."/>
            <person name="Pereira M."/>
            <person name="Perotto S."/>
            <person name="Peter M."/>
            <person name="Riley R."/>
            <person name="Sitrit Y."/>
            <person name="Stielow B."/>
            <person name="Szollosi G."/>
            <person name="Zifcakova L."/>
            <person name="Stursova M."/>
            <person name="Spatafora J.W."/>
            <person name="Tedersoo L."/>
            <person name="Vaario L.-M."/>
            <person name="Yamada A."/>
            <person name="Yan M."/>
            <person name="Wang P."/>
            <person name="Xu J."/>
            <person name="Bruns T."/>
            <person name="Baldrian P."/>
            <person name="Vilgalys R."/>
            <person name="Henrissat B."/>
            <person name="Grigoriev I.V."/>
            <person name="Hibbett D."/>
            <person name="Nagy L.G."/>
            <person name="Martin F.M."/>
        </authorList>
    </citation>
    <scope>NUCLEOTIDE SEQUENCE</scope>
    <source>
        <strain evidence="3">UH-Tt-Lm1</strain>
    </source>
</reference>
<feature type="compositionally biased region" description="Polar residues" evidence="1">
    <location>
        <begin position="141"/>
        <end position="154"/>
    </location>
</feature>
<name>A0A9P6HI80_9AGAM</name>
<comment type="caution">
    <text evidence="3">The sequence shown here is derived from an EMBL/GenBank/DDBJ whole genome shotgun (WGS) entry which is preliminary data.</text>
</comment>
<dbReference type="InterPro" id="IPR035899">
    <property type="entry name" value="DBL_dom_sf"/>
</dbReference>
<feature type="region of interest" description="Disordered" evidence="1">
    <location>
        <begin position="273"/>
        <end position="312"/>
    </location>
</feature>
<dbReference type="AlphaFoldDB" id="A0A9P6HI80"/>
<evidence type="ECO:0000313" key="3">
    <source>
        <dbReference type="EMBL" id="KAF9786770.1"/>
    </source>
</evidence>
<evidence type="ECO:0000313" key="4">
    <source>
        <dbReference type="Proteomes" id="UP000736335"/>
    </source>
</evidence>
<sequence length="737" mass="81590">MDGRLGGRQRRKLYKPPPPSSCSPFQHYSLLDDEAASSTDLARISALMNQIHRSTPSLSDDSRKHVLSHPLIRSPSPEQASFALNPSVVTVVPDQQPVSPYFPETFDGSAGYGYGTHNALYDSYMRTAVGSMHVPDPPLSCPNSHSSAESSTMARSPINLHSRSRKSAPESASTSHIIRRWSMLDVPDETLAVELEQLRRITRIRQRRKSDKAKSSFTCNAFDSASPSGACPDQIRFPTKDDYSISDGTHADATLSGAFVYGGPGLRQKFWLVDDDDDDVRSDEDDISDPSGDESDTPEDDPQTPPDVEEHQEQAWKLAREALFCCRELVRTEKTYFSDLVQLKDGQTLTPPPYLLTSYLPALILASNTLLDYCSQDPTAYGISTAFLRSSAQLEHALVAYCGIVGDVFATKRTSRRKLVRSQRNSSEVDESKQFPPPSDSNPSWSFGRKSFSPPSSPQLSFLGASDKRTRVPMANKSSLDISYSFPTKEPPSPSVPTLRAECEAPQDSNTAPRRSFSLFRRMTCTQTSSSVPSTPKPARYSWRRFSGSSGKASAQGMAVSSSNEVIESSLPEINRVPPRPTRPIPPVPQESPPTTEFGESNKRTNARRYHNRSASLQETHALPEPPSLMAHNRVRRGGGSLDMNHIFVSAETSTRSSHNLLDGTEERRERTRTVRELAITPAQRAVRYVLLFKGILDHTPEYVPSRPLIVQAFNEALRIAEKCDRAQGNAAFLRRA</sequence>
<keyword evidence="4" id="KW-1185">Reference proteome</keyword>
<protein>
    <recommendedName>
        <fullName evidence="2">DH domain-containing protein</fullName>
    </recommendedName>
</protein>
<evidence type="ECO:0000256" key="1">
    <source>
        <dbReference type="SAM" id="MobiDB-lite"/>
    </source>
</evidence>
<feature type="compositionally biased region" description="Polar residues" evidence="1">
    <location>
        <begin position="215"/>
        <end position="227"/>
    </location>
</feature>
<feature type="compositionally biased region" description="Acidic residues" evidence="1">
    <location>
        <begin position="273"/>
        <end position="302"/>
    </location>
</feature>
<feature type="region of interest" description="Disordered" evidence="1">
    <location>
        <begin position="205"/>
        <end position="235"/>
    </location>
</feature>
<dbReference type="EMBL" id="WIUZ02000005">
    <property type="protein sequence ID" value="KAF9786770.1"/>
    <property type="molecule type" value="Genomic_DNA"/>
</dbReference>